<evidence type="ECO:0000256" key="1">
    <source>
        <dbReference type="SAM" id="MobiDB-lite"/>
    </source>
</evidence>
<feature type="transmembrane region" description="Helical" evidence="2">
    <location>
        <begin position="118"/>
        <end position="135"/>
    </location>
</feature>
<feature type="region of interest" description="Disordered" evidence="1">
    <location>
        <begin position="144"/>
        <end position="177"/>
    </location>
</feature>
<evidence type="ECO:0000313" key="3">
    <source>
        <dbReference type="EMBL" id="MBB5849289.1"/>
    </source>
</evidence>
<dbReference type="AlphaFoldDB" id="A0A7W9JKD6"/>
<dbReference type="InterPro" id="IPR021517">
    <property type="entry name" value="DUF3180"/>
</dbReference>
<keyword evidence="4" id="KW-1185">Reference proteome</keyword>
<accession>A0A7W9JKD6</accession>
<dbReference type="Pfam" id="PF11377">
    <property type="entry name" value="DUF3180"/>
    <property type="match status" value="1"/>
</dbReference>
<sequence length="177" mass="17939">MIALRSWWTVVAVAAAVLLGWLAGLAAPSLGWGAPVVGRSGLITVAAVSVLCLVLGWRVRRDREKPPAARMDPIAAARTLVLGQAAGFAGAALAGWHAGVALQVAARAGAGAPTVREAALQTAGGLVLLAVGLVVERWCRIPPEGDAAEGGRGEDGTAGRGRAPRPETEGGYARARD</sequence>
<protein>
    <recommendedName>
        <fullName evidence="5">DUF3180 domain-containing protein</fullName>
    </recommendedName>
</protein>
<keyword evidence="2" id="KW-1133">Transmembrane helix</keyword>
<keyword evidence="2" id="KW-0812">Transmembrane</keyword>
<dbReference type="Proteomes" id="UP000567246">
    <property type="component" value="Unassembled WGS sequence"/>
</dbReference>
<evidence type="ECO:0000256" key="2">
    <source>
        <dbReference type="SAM" id="Phobius"/>
    </source>
</evidence>
<evidence type="ECO:0000313" key="4">
    <source>
        <dbReference type="Proteomes" id="UP000567246"/>
    </source>
</evidence>
<feature type="transmembrane region" description="Helical" evidence="2">
    <location>
        <begin position="80"/>
        <end position="98"/>
    </location>
</feature>
<feature type="transmembrane region" description="Helical" evidence="2">
    <location>
        <begin position="43"/>
        <end position="59"/>
    </location>
</feature>
<dbReference type="EMBL" id="JACHMW010000001">
    <property type="protein sequence ID" value="MBB5849289.1"/>
    <property type="molecule type" value="Genomic_DNA"/>
</dbReference>
<reference evidence="3 4" key="1">
    <citation type="submission" date="2020-08" db="EMBL/GenBank/DDBJ databases">
        <title>Sequencing the genomes of 1000 actinobacteria strains.</title>
        <authorList>
            <person name="Klenk H.-P."/>
        </authorList>
    </citation>
    <scope>NUCLEOTIDE SEQUENCE [LARGE SCALE GENOMIC DNA]</scope>
    <source>
        <strain evidence="3 4">DSM 17945</strain>
    </source>
</reference>
<evidence type="ECO:0008006" key="5">
    <source>
        <dbReference type="Google" id="ProtNLM"/>
    </source>
</evidence>
<comment type="caution">
    <text evidence="3">The sequence shown here is derived from an EMBL/GenBank/DDBJ whole genome shotgun (WGS) entry which is preliminary data.</text>
</comment>
<dbReference type="RefSeq" id="WP_184172767.1">
    <property type="nucleotide sequence ID" value="NZ_BAABAG010000009.1"/>
</dbReference>
<organism evidence="3 4">
    <name type="scientific">Micrococcus endophyticus</name>
    <dbReference type="NCBI Taxonomy" id="455343"/>
    <lineage>
        <taxon>Bacteria</taxon>
        <taxon>Bacillati</taxon>
        <taxon>Actinomycetota</taxon>
        <taxon>Actinomycetes</taxon>
        <taxon>Micrococcales</taxon>
        <taxon>Micrococcaceae</taxon>
        <taxon>Micrococcus</taxon>
    </lineage>
</organism>
<keyword evidence="2" id="KW-0472">Membrane</keyword>
<gene>
    <name evidence="3" type="ORF">HDA33_001853</name>
</gene>
<name>A0A7W9JKD6_9MICC</name>
<proteinExistence type="predicted"/>
<feature type="compositionally biased region" description="Basic and acidic residues" evidence="1">
    <location>
        <begin position="164"/>
        <end position="177"/>
    </location>
</feature>